<proteinExistence type="predicted"/>
<sequence length="115" mass="13171">MSGLSRLTEWEITHHERLMISNLFREVTGSIAFVKSLNIYHEFSKKQTHNLDEKTCRHNEMVQEYKKKTTRQQWSTESMKAAVSSVNSTCAELALNMSAMLTAINGFRKKASVST</sequence>
<protein>
    <submittedName>
        <fullName evidence="1">Uncharacterized protein</fullName>
    </submittedName>
</protein>
<dbReference type="AlphaFoldDB" id="A0A7R9F123"/>
<reference evidence="1" key="1">
    <citation type="submission" date="2020-11" db="EMBL/GenBank/DDBJ databases">
        <authorList>
            <person name="Tran Van P."/>
        </authorList>
    </citation>
    <scope>NUCLEOTIDE SEQUENCE</scope>
</reference>
<organism evidence="1">
    <name type="scientific">Timema bartmani</name>
    <dbReference type="NCBI Taxonomy" id="61472"/>
    <lineage>
        <taxon>Eukaryota</taxon>
        <taxon>Metazoa</taxon>
        <taxon>Ecdysozoa</taxon>
        <taxon>Arthropoda</taxon>
        <taxon>Hexapoda</taxon>
        <taxon>Insecta</taxon>
        <taxon>Pterygota</taxon>
        <taxon>Neoptera</taxon>
        <taxon>Polyneoptera</taxon>
        <taxon>Phasmatodea</taxon>
        <taxon>Timematodea</taxon>
        <taxon>Timematoidea</taxon>
        <taxon>Timematidae</taxon>
        <taxon>Timema</taxon>
    </lineage>
</organism>
<dbReference type="EMBL" id="OD567055">
    <property type="protein sequence ID" value="CAD7445052.1"/>
    <property type="molecule type" value="Genomic_DNA"/>
</dbReference>
<accession>A0A7R9F123</accession>
<gene>
    <name evidence="1" type="ORF">TBIB3V08_LOCUS7415</name>
</gene>
<name>A0A7R9F123_9NEOP</name>
<evidence type="ECO:0000313" key="1">
    <source>
        <dbReference type="EMBL" id="CAD7445052.1"/>
    </source>
</evidence>